<name>A0A9P6CP21_9AGAR</name>
<organism evidence="1 2">
    <name type="scientific">Pholiota conissans</name>
    <dbReference type="NCBI Taxonomy" id="109636"/>
    <lineage>
        <taxon>Eukaryota</taxon>
        <taxon>Fungi</taxon>
        <taxon>Dikarya</taxon>
        <taxon>Basidiomycota</taxon>
        <taxon>Agaricomycotina</taxon>
        <taxon>Agaricomycetes</taxon>
        <taxon>Agaricomycetidae</taxon>
        <taxon>Agaricales</taxon>
        <taxon>Agaricineae</taxon>
        <taxon>Strophariaceae</taxon>
        <taxon>Pholiota</taxon>
    </lineage>
</organism>
<dbReference type="EMBL" id="MU155395">
    <property type="protein sequence ID" value="KAF9474126.1"/>
    <property type="molecule type" value="Genomic_DNA"/>
</dbReference>
<evidence type="ECO:0000313" key="2">
    <source>
        <dbReference type="Proteomes" id="UP000807469"/>
    </source>
</evidence>
<accession>A0A9P6CP21</accession>
<feature type="non-terminal residue" evidence="1">
    <location>
        <position position="62"/>
    </location>
</feature>
<sequence length="62" mass="6875">GTRGYLAVHAQGRTVHFLKDVWRTQTIGQEVEGRILEELAAQSVRNVPTLVCWSDVGPRSGK</sequence>
<evidence type="ECO:0000313" key="1">
    <source>
        <dbReference type="EMBL" id="KAF9474126.1"/>
    </source>
</evidence>
<reference evidence="1" key="1">
    <citation type="submission" date="2020-11" db="EMBL/GenBank/DDBJ databases">
        <authorList>
            <consortium name="DOE Joint Genome Institute"/>
            <person name="Ahrendt S."/>
            <person name="Riley R."/>
            <person name="Andreopoulos W."/>
            <person name="Labutti K."/>
            <person name="Pangilinan J."/>
            <person name="Ruiz-Duenas F.J."/>
            <person name="Barrasa J.M."/>
            <person name="Sanchez-Garcia M."/>
            <person name="Camarero S."/>
            <person name="Miyauchi S."/>
            <person name="Serrano A."/>
            <person name="Linde D."/>
            <person name="Babiker R."/>
            <person name="Drula E."/>
            <person name="Ayuso-Fernandez I."/>
            <person name="Pacheco R."/>
            <person name="Padilla G."/>
            <person name="Ferreira P."/>
            <person name="Barriuso J."/>
            <person name="Kellner H."/>
            <person name="Castanera R."/>
            <person name="Alfaro M."/>
            <person name="Ramirez L."/>
            <person name="Pisabarro A.G."/>
            <person name="Kuo A."/>
            <person name="Tritt A."/>
            <person name="Lipzen A."/>
            <person name="He G."/>
            <person name="Yan M."/>
            <person name="Ng V."/>
            <person name="Cullen D."/>
            <person name="Martin F."/>
            <person name="Rosso M.-N."/>
            <person name="Henrissat B."/>
            <person name="Hibbett D."/>
            <person name="Martinez A.T."/>
            <person name="Grigoriev I.V."/>
        </authorList>
    </citation>
    <scope>NUCLEOTIDE SEQUENCE</scope>
    <source>
        <strain evidence="1">CIRM-BRFM 674</strain>
    </source>
</reference>
<proteinExistence type="predicted"/>
<protein>
    <submittedName>
        <fullName evidence="1">Uncharacterized protein</fullName>
    </submittedName>
</protein>
<dbReference type="OrthoDB" id="2739948at2759"/>
<feature type="non-terminal residue" evidence="1">
    <location>
        <position position="1"/>
    </location>
</feature>
<keyword evidence="2" id="KW-1185">Reference proteome</keyword>
<dbReference type="Proteomes" id="UP000807469">
    <property type="component" value="Unassembled WGS sequence"/>
</dbReference>
<gene>
    <name evidence="1" type="ORF">BDN70DRAFT_770731</name>
</gene>
<dbReference type="AlphaFoldDB" id="A0A9P6CP21"/>
<comment type="caution">
    <text evidence="1">The sequence shown here is derived from an EMBL/GenBank/DDBJ whole genome shotgun (WGS) entry which is preliminary data.</text>
</comment>